<protein>
    <submittedName>
        <fullName evidence="1">Uncharacterized protein</fullName>
    </submittedName>
</protein>
<sequence length="232" mass="25685">LEEPLKLATHREETPLRQDPVQPDTDRCSPCHFDYSSIVNQRSLGGDAMEDTENPSQFLGALGIHATDDLYTAALEYGINLKDLAIIDRWFKGEIASTMDKLTKRALQAQIDTAETPPQIVDRESSDKVKQEEGVLSIVRTKAQARNIPESDAEAYSIIAAAKVVSERTHIKAEARTHATHLAVEAEAEAIRIKAQADADIRDEFAQEMGRRRQEIASMAAFGNKAVFIPTE</sequence>
<name>A0ACC0U3Q8_9AGAM</name>
<reference evidence="1" key="1">
    <citation type="submission" date="2021-03" db="EMBL/GenBank/DDBJ databases">
        <title>Evolutionary priming and transition to the ectomycorrhizal habit in an iconic lineage of mushroom-forming fungi: is preadaptation a requirement?</title>
        <authorList>
            <consortium name="DOE Joint Genome Institute"/>
            <person name="Looney B.P."/>
            <person name="Miyauchi S."/>
            <person name="Morin E."/>
            <person name="Drula E."/>
            <person name="Courty P.E."/>
            <person name="Chicoki N."/>
            <person name="Fauchery L."/>
            <person name="Kohler A."/>
            <person name="Kuo A."/>
            <person name="LaButti K."/>
            <person name="Pangilinan J."/>
            <person name="Lipzen A."/>
            <person name="Riley R."/>
            <person name="Andreopoulos W."/>
            <person name="He G."/>
            <person name="Johnson J."/>
            <person name="Barry K.W."/>
            <person name="Grigoriev I.V."/>
            <person name="Nagy L."/>
            <person name="Hibbett D."/>
            <person name="Henrissat B."/>
            <person name="Matheny P.B."/>
            <person name="Labbe J."/>
            <person name="Martin A.F."/>
        </authorList>
    </citation>
    <scope>NUCLEOTIDE SEQUENCE</scope>
    <source>
        <strain evidence="1">BPL698</strain>
    </source>
</reference>
<accession>A0ACC0U3Q8</accession>
<dbReference type="Proteomes" id="UP001207468">
    <property type="component" value="Unassembled WGS sequence"/>
</dbReference>
<dbReference type="EMBL" id="JAGFNK010000200">
    <property type="protein sequence ID" value="KAI9459330.1"/>
    <property type="molecule type" value="Genomic_DNA"/>
</dbReference>
<proteinExistence type="predicted"/>
<feature type="non-terminal residue" evidence="1">
    <location>
        <position position="1"/>
    </location>
</feature>
<feature type="non-terminal residue" evidence="1">
    <location>
        <position position="232"/>
    </location>
</feature>
<gene>
    <name evidence="1" type="ORF">F5148DRAFT_960618</name>
</gene>
<evidence type="ECO:0000313" key="2">
    <source>
        <dbReference type="Proteomes" id="UP001207468"/>
    </source>
</evidence>
<comment type="caution">
    <text evidence="1">The sequence shown here is derived from an EMBL/GenBank/DDBJ whole genome shotgun (WGS) entry which is preliminary data.</text>
</comment>
<keyword evidence="2" id="KW-1185">Reference proteome</keyword>
<evidence type="ECO:0000313" key="1">
    <source>
        <dbReference type="EMBL" id="KAI9459330.1"/>
    </source>
</evidence>
<organism evidence="1 2">
    <name type="scientific">Russula earlei</name>
    <dbReference type="NCBI Taxonomy" id="71964"/>
    <lineage>
        <taxon>Eukaryota</taxon>
        <taxon>Fungi</taxon>
        <taxon>Dikarya</taxon>
        <taxon>Basidiomycota</taxon>
        <taxon>Agaricomycotina</taxon>
        <taxon>Agaricomycetes</taxon>
        <taxon>Russulales</taxon>
        <taxon>Russulaceae</taxon>
        <taxon>Russula</taxon>
    </lineage>
</organism>